<dbReference type="RefSeq" id="WP_024912499.1">
    <property type="nucleotide sequence ID" value="NZ_CP007044.2"/>
</dbReference>
<gene>
    <name evidence="1" type="ORF">Z042_15465</name>
</gene>
<dbReference type="AlphaFoldDB" id="W0LKJ5"/>
<sequence>MIRIKKYAVFIILLYLFNGYCYAEKVVTDNFTFKDYEIALVQVEEHCQLNISSSTVKKTYPLTLTAPCHFLRDTNAEPQKYRYSDVSIEAIFVISGNPVTKQERETWNLSPEMLCGMQGQGLLFDGTDFSISKKKLNNILLCKDKGTDEKNYWMLSH</sequence>
<evidence type="ECO:0000313" key="1">
    <source>
        <dbReference type="EMBL" id="AHG22847.1"/>
    </source>
</evidence>
<name>W0LKJ5_9GAMM</name>
<accession>W0LKJ5</accession>
<evidence type="ECO:0000313" key="2">
    <source>
        <dbReference type="Proteomes" id="UP000019030"/>
    </source>
</evidence>
<dbReference type="PATRIC" id="fig|1441930.4.peg.3045"/>
<reference evidence="1 2" key="2">
    <citation type="submission" date="2015-03" db="EMBL/GenBank/DDBJ databases">
        <authorList>
            <person name="Chan K.-G."/>
        </authorList>
    </citation>
    <scope>NUCLEOTIDE SEQUENCE [LARGE SCALE GENOMIC DNA]</scope>
    <source>
        <strain evidence="1 2">RB-25</strain>
    </source>
</reference>
<keyword evidence="2" id="KW-1185">Reference proteome</keyword>
<dbReference type="HOGENOM" id="CLU_1676649_0_0_6"/>
<dbReference type="STRING" id="1441930.Z042_15465"/>
<dbReference type="Proteomes" id="UP000019030">
    <property type="component" value="Chromosome"/>
</dbReference>
<dbReference type="EMBL" id="CP007044">
    <property type="protein sequence ID" value="AHG22847.1"/>
    <property type="molecule type" value="Genomic_DNA"/>
</dbReference>
<reference evidence="1 2" key="1">
    <citation type="submission" date="2014-01" db="EMBL/GenBank/DDBJ databases">
        <title>Isolation of Serratia multitudinisentens RB-25 from Ex-Landfill site.</title>
        <authorList>
            <person name="Robson E.H.J."/>
        </authorList>
    </citation>
    <scope>NUCLEOTIDE SEQUENCE [LARGE SCALE GENOMIC DNA]</scope>
    <source>
        <strain evidence="1 2">RB-25</strain>
    </source>
</reference>
<protein>
    <submittedName>
        <fullName evidence="1">Uncharacterized protein</fullName>
    </submittedName>
</protein>
<proteinExistence type="predicted"/>
<dbReference type="KEGG" id="sfo:Z042_15465"/>
<organism evidence="1 2">
    <name type="scientific">Chania multitudinisentens RB-25</name>
    <dbReference type="NCBI Taxonomy" id="1441930"/>
    <lineage>
        <taxon>Bacteria</taxon>
        <taxon>Pseudomonadati</taxon>
        <taxon>Pseudomonadota</taxon>
        <taxon>Gammaproteobacteria</taxon>
        <taxon>Enterobacterales</taxon>
        <taxon>Yersiniaceae</taxon>
        <taxon>Chania</taxon>
    </lineage>
</organism>
<dbReference type="OrthoDB" id="1270961at2"/>